<keyword evidence="2" id="KW-0812">Transmembrane</keyword>
<feature type="domain" description="SPOR" evidence="3">
    <location>
        <begin position="178"/>
        <end position="257"/>
    </location>
</feature>
<evidence type="ECO:0000256" key="2">
    <source>
        <dbReference type="SAM" id="Phobius"/>
    </source>
</evidence>
<feature type="transmembrane region" description="Helical" evidence="2">
    <location>
        <begin position="121"/>
        <end position="143"/>
    </location>
</feature>
<accession>A0A3Q9R0N5</accession>
<dbReference type="InterPro" id="IPR036680">
    <property type="entry name" value="SPOR-like_sf"/>
</dbReference>
<dbReference type="EMBL" id="CP022572">
    <property type="protein sequence ID" value="AZU63501.1"/>
    <property type="molecule type" value="Genomic_DNA"/>
</dbReference>
<dbReference type="PROSITE" id="PS51724">
    <property type="entry name" value="SPOR"/>
    <property type="match status" value="1"/>
</dbReference>
<gene>
    <name evidence="4" type="ORF">CHR53_20755</name>
</gene>
<name>A0A3Q9R0N5_9BACI</name>
<dbReference type="Proteomes" id="UP000282892">
    <property type="component" value="Chromosome"/>
</dbReference>
<reference evidence="4 5" key="1">
    <citation type="submission" date="2017-07" db="EMBL/GenBank/DDBJ databases">
        <title>The complete genome sequence of Bacillus mesonae strain H20-5, an efficient strain improving plant abiotic stress resistance.</title>
        <authorList>
            <person name="Kim S.Y."/>
            <person name="Song H."/>
            <person name="Sang M.K."/>
            <person name="Weon H.-Y."/>
            <person name="Song J."/>
        </authorList>
    </citation>
    <scope>NUCLEOTIDE SEQUENCE [LARGE SCALE GENOMIC DNA]</scope>
    <source>
        <strain evidence="4 5">H20-5</strain>
    </source>
</reference>
<dbReference type="SUPFAM" id="SSF110997">
    <property type="entry name" value="Sporulation related repeat"/>
    <property type="match status" value="1"/>
</dbReference>
<dbReference type="InterPro" id="IPR007730">
    <property type="entry name" value="SPOR-like_dom"/>
</dbReference>
<evidence type="ECO:0000313" key="5">
    <source>
        <dbReference type="Proteomes" id="UP000282892"/>
    </source>
</evidence>
<organism evidence="4 5">
    <name type="scientific">Neobacillus mesonae</name>
    <dbReference type="NCBI Taxonomy" id="1193713"/>
    <lineage>
        <taxon>Bacteria</taxon>
        <taxon>Bacillati</taxon>
        <taxon>Bacillota</taxon>
        <taxon>Bacilli</taxon>
        <taxon>Bacillales</taxon>
        <taxon>Bacillaceae</taxon>
        <taxon>Neobacillus</taxon>
    </lineage>
</organism>
<keyword evidence="2" id="KW-0472">Membrane</keyword>
<feature type="compositionally biased region" description="Basic and acidic residues" evidence="1">
    <location>
        <begin position="19"/>
        <end position="38"/>
    </location>
</feature>
<keyword evidence="2" id="KW-1133">Transmembrane helix</keyword>
<evidence type="ECO:0000256" key="1">
    <source>
        <dbReference type="SAM" id="MobiDB-lite"/>
    </source>
</evidence>
<dbReference type="GO" id="GO:0042834">
    <property type="term" value="F:peptidoglycan binding"/>
    <property type="evidence" value="ECO:0007669"/>
    <property type="project" value="InterPro"/>
</dbReference>
<dbReference type="RefSeq" id="WP_127488178.1">
    <property type="nucleotide sequence ID" value="NZ_CP022572.1"/>
</dbReference>
<proteinExistence type="predicted"/>
<evidence type="ECO:0000259" key="3">
    <source>
        <dbReference type="PROSITE" id="PS51724"/>
    </source>
</evidence>
<protein>
    <recommendedName>
        <fullName evidence="3">SPOR domain-containing protein</fullName>
    </recommendedName>
</protein>
<evidence type="ECO:0000313" key="4">
    <source>
        <dbReference type="EMBL" id="AZU63501.1"/>
    </source>
</evidence>
<dbReference type="Gene3D" id="3.30.70.1070">
    <property type="entry name" value="Sporulation related repeat"/>
    <property type="match status" value="1"/>
</dbReference>
<dbReference type="STRING" id="1193713.GCA_001636315_01032"/>
<keyword evidence="5" id="KW-1185">Reference proteome</keyword>
<feature type="region of interest" description="Disordered" evidence="1">
    <location>
        <begin position="1"/>
        <end position="38"/>
    </location>
</feature>
<dbReference type="KEGG" id="nmk:CHR53_20755"/>
<dbReference type="Pfam" id="PF05036">
    <property type="entry name" value="SPOR"/>
    <property type="match status" value="1"/>
</dbReference>
<sequence length="362" mass="39481">MDKPKKGTITIKINGDNKAYQEELRKGETKESSPVKDKIVELHPNKIEEDTKLEVAAAQENEEESFDWIIPESMENDEEDIEVPMAKGKGKGKGPQKLNNKKTVSFSSYYKKKNGKPISSILVTAVFAILIGTTIGVFMLKLLNGPPVEKTVTTPPVIEEPKKEDTKKPAAGTTSITIKQQTAFVVQGGVYGSKESADNVSNQLASLGVPTQTINMDDKFYIFLGVTHTIEDAKSLAAQYKANGVEDAFAKPFLLEEKNLSGLNANEKNFLDAIPTIYETLSLVTSGALLTNDLSEDGSSALAIIEKKLNTGGITNKKVTSLKSELQGADKKVKEFEGSKDAKSLKESQQHLLNFLAAYYSL</sequence>
<dbReference type="AlphaFoldDB" id="A0A3Q9R0N5"/>
<dbReference type="OrthoDB" id="2967208at2"/>